<evidence type="ECO:0000256" key="2">
    <source>
        <dbReference type="ARBA" id="ARBA00022737"/>
    </source>
</evidence>
<keyword evidence="1" id="KW-0433">Leucine-rich repeat</keyword>
<dbReference type="SUPFAM" id="SSF52058">
    <property type="entry name" value="L domain-like"/>
    <property type="match status" value="1"/>
</dbReference>
<keyword evidence="4" id="KW-1185">Reference proteome</keyword>
<dbReference type="Ensembl" id="ENSLBET00000009580.1">
    <property type="protein sequence ID" value="ENSLBEP00000009089.1"/>
    <property type="gene ID" value="ENSLBEG00000007027.1"/>
</dbReference>
<dbReference type="AlphaFoldDB" id="A0A3Q3EP48"/>
<reference evidence="3" key="1">
    <citation type="submission" date="2025-08" db="UniProtKB">
        <authorList>
            <consortium name="Ensembl"/>
        </authorList>
    </citation>
    <scope>IDENTIFICATION</scope>
</reference>
<dbReference type="Gene3D" id="3.80.10.10">
    <property type="entry name" value="Ribonuclease Inhibitor"/>
    <property type="match status" value="1"/>
</dbReference>
<proteinExistence type="predicted"/>
<dbReference type="GeneTree" id="ENSGT01010000228603"/>
<accession>A0A3Q3EP48</accession>
<evidence type="ECO:0000313" key="3">
    <source>
        <dbReference type="Ensembl" id="ENSLBEP00000009089.1"/>
    </source>
</evidence>
<evidence type="ECO:0000313" key="4">
    <source>
        <dbReference type="Proteomes" id="UP000261660"/>
    </source>
</evidence>
<protein>
    <submittedName>
        <fullName evidence="3">Uncharacterized protein</fullName>
    </submittedName>
</protein>
<dbReference type="InterPro" id="IPR050216">
    <property type="entry name" value="LRR_domain-containing"/>
</dbReference>
<dbReference type="PANTHER" id="PTHR48051">
    <property type="match status" value="1"/>
</dbReference>
<dbReference type="PANTHER" id="PTHR48051:SF1">
    <property type="entry name" value="RAS SUPPRESSOR PROTEIN 1"/>
    <property type="match status" value="1"/>
</dbReference>
<dbReference type="InterPro" id="IPR032675">
    <property type="entry name" value="LRR_dom_sf"/>
</dbReference>
<keyword evidence="2" id="KW-0677">Repeat</keyword>
<dbReference type="STRING" id="56723.ENSLBEP00000009089"/>
<name>A0A3Q3EP48_9LABR</name>
<dbReference type="InParanoid" id="A0A3Q3EP48"/>
<sequence>VLPKPLFRCNKLKVLCLGNNALTVLPESVGQLVQLTQLELRGNCLDRLPAQLGNCRMLRKSGLVVEDHLFDALPVEVKETPRTSHTYQTRCQPFCIDKNNKNNEPSE</sequence>
<reference evidence="3" key="2">
    <citation type="submission" date="2025-09" db="UniProtKB">
        <authorList>
            <consortium name="Ensembl"/>
        </authorList>
    </citation>
    <scope>IDENTIFICATION</scope>
</reference>
<evidence type="ECO:0000256" key="1">
    <source>
        <dbReference type="ARBA" id="ARBA00022614"/>
    </source>
</evidence>
<organism evidence="3 4">
    <name type="scientific">Labrus bergylta</name>
    <name type="common">ballan wrasse</name>
    <dbReference type="NCBI Taxonomy" id="56723"/>
    <lineage>
        <taxon>Eukaryota</taxon>
        <taxon>Metazoa</taxon>
        <taxon>Chordata</taxon>
        <taxon>Craniata</taxon>
        <taxon>Vertebrata</taxon>
        <taxon>Euteleostomi</taxon>
        <taxon>Actinopterygii</taxon>
        <taxon>Neopterygii</taxon>
        <taxon>Teleostei</taxon>
        <taxon>Neoteleostei</taxon>
        <taxon>Acanthomorphata</taxon>
        <taxon>Eupercaria</taxon>
        <taxon>Labriformes</taxon>
        <taxon>Labridae</taxon>
        <taxon>Labrus</taxon>
    </lineage>
</organism>
<dbReference type="GO" id="GO:0005737">
    <property type="term" value="C:cytoplasm"/>
    <property type="evidence" value="ECO:0007669"/>
    <property type="project" value="TreeGrafter"/>
</dbReference>
<dbReference type="Pfam" id="PF13855">
    <property type="entry name" value="LRR_8"/>
    <property type="match status" value="1"/>
</dbReference>
<dbReference type="InterPro" id="IPR001611">
    <property type="entry name" value="Leu-rich_rpt"/>
</dbReference>
<dbReference type="Proteomes" id="UP000261660">
    <property type="component" value="Unplaced"/>
</dbReference>